<organism evidence="1">
    <name type="scientific">Metamycoplasma hominis</name>
    <name type="common">Mycoplasma hominis</name>
    <dbReference type="NCBI Taxonomy" id="2098"/>
    <lineage>
        <taxon>Bacteria</taxon>
        <taxon>Bacillati</taxon>
        <taxon>Mycoplasmatota</taxon>
        <taxon>Mycoplasmoidales</taxon>
        <taxon>Metamycoplasmataceae</taxon>
        <taxon>Metamycoplasma</taxon>
    </lineage>
</organism>
<protein>
    <submittedName>
        <fullName evidence="1">Uncharacterized protein</fullName>
    </submittedName>
</protein>
<sequence length="45" mass="5472">MRKRIFYEEILKRNNSKNLEEVVEKIKRKHNFSISIKQIITILGI</sequence>
<gene>
    <name evidence="1" type="ORF">GLX26_01100</name>
</gene>
<dbReference type="AlphaFoldDB" id="A0A6A8Q084"/>
<evidence type="ECO:0000313" key="1">
    <source>
        <dbReference type="EMBL" id="MTH75707.1"/>
    </source>
</evidence>
<name>A0A6A8Q084_METHO</name>
<accession>A0A6A8Q084</accession>
<reference evidence="1" key="1">
    <citation type="submission" date="2019-11" db="EMBL/GenBank/DDBJ databases">
        <title>Draft genome sequence of Mycoplasma hominis strain MH-1.</title>
        <authorList>
            <person name="Ruan Z."/>
            <person name="Zhang J."/>
            <person name="Xie X."/>
        </authorList>
    </citation>
    <scope>NUCLEOTIDE SEQUENCE</scope>
    <source>
        <strain evidence="1">MH-1</strain>
    </source>
</reference>
<proteinExistence type="predicted"/>
<dbReference type="EMBL" id="WMLC01000011">
    <property type="protein sequence ID" value="MTH75707.1"/>
    <property type="molecule type" value="Genomic_DNA"/>
</dbReference>
<comment type="caution">
    <text evidence="1">The sequence shown here is derived from an EMBL/GenBank/DDBJ whole genome shotgun (WGS) entry which is preliminary data.</text>
</comment>
<dbReference type="RefSeq" id="WP_158423482.1">
    <property type="nucleotide sequence ID" value="NZ_CP011538.1"/>
</dbReference>